<dbReference type="InterPro" id="IPR011747">
    <property type="entry name" value="CHP02241"/>
</dbReference>
<organism evidence="1 2">
    <name type="scientific">Allocatelliglobosispora scoriae</name>
    <dbReference type="NCBI Taxonomy" id="643052"/>
    <lineage>
        <taxon>Bacteria</taxon>
        <taxon>Bacillati</taxon>
        <taxon>Actinomycetota</taxon>
        <taxon>Actinomycetes</taxon>
        <taxon>Micromonosporales</taxon>
        <taxon>Micromonosporaceae</taxon>
        <taxon>Allocatelliglobosispora</taxon>
    </lineage>
</organism>
<dbReference type="PANTHER" id="PTHR38009:SF1">
    <property type="entry name" value="CONSERVED HYPOTHETICAL PHAGE TAIL PROTEIN"/>
    <property type="match status" value="1"/>
</dbReference>
<keyword evidence="2" id="KW-1185">Reference proteome</keyword>
<accession>A0A841BFQ2</accession>
<dbReference type="Proteomes" id="UP000587527">
    <property type="component" value="Unassembled WGS sequence"/>
</dbReference>
<dbReference type="GO" id="GO:0005198">
    <property type="term" value="F:structural molecule activity"/>
    <property type="evidence" value="ECO:0007669"/>
    <property type="project" value="InterPro"/>
</dbReference>
<sequence>MAKSPPENPPPKPDPAVAVCFSVEVGSHNLGAFTGCDGIGCEVVIEQREEGGNNGFVHQLTGRMKYTNVKLTRAVDENSAKIAAWFASLNGSVPRTTATIVARTAEGKPVCSWSLVGVVPVRWTGPSMSVDSNKVATETLELAHHGFLQQGAAK</sequence>
<dbReference type="AlphaFoldDB" id="A0A841BFQ2"/>
<protein>
    <submittedName>
        <fullName evidence="1">Phage tail-like protein</fullName>
    </submittedName>
</protein>
<dbReference type="RefSeq" id="WP_184833442.1">
    <property type="nucleotide sequence ID" value="NZ_JACHMN010000002.1"/>
</dbReference>
<dbReference type="EMBL" id="JACHMN010000002">
    <property type="protein sequence ID" value="MBB5867917.1"/>
    <property type="molecule type" value="Genomic_DNA"/>
</dbReference>
<name>A0A841BFQ2_9ACTN</name>
<proteinExistence type="predicted"/>
<reference evidence="1 2" key="1">
    <citation type="submission" date="2020-08" db="EMBL/GenBank/DDBJ databases">
        <title>Sequencing the genomes of 1000 actinobacteria strains.</title>
        <authorList>
            <person name="Klenk H.-P."/>
        </authorList>
    </citation>
    <scope>NUCLEOTIDE SEQUENCE [LARGE SCALE GENOMIC DNA]</scope>
    <source>
        <strain evidence="1 2">DSM 45362</strain>
    </source>
</reference>
<comment type="caution">
    <text evidence="1">The sequence shown here is derived from an EMBL/GenBank/DDBJ whole genome shotgun (WGS) entry which is preliminary data.</text>
</comment>
<evidence type="ECO:0000313" key="1">
    <source>
        <dbReference type="EMBL" id="MBB5867917.1"/>
    </source>
</evidence>
<dbReference type="PANTHER" id="PTHR38009">
    <property type="entry name" value="CONSERVED HYPOTHETICAL PHAGE TAIL PROTEIN"/>
    <property type="match status" value="1"/>
</dbReference>
<evidence type="ECO:0000313" key="2">
    <source>
        <dbReference type="Proteomes" id="UP000587527"/>
    </source>
</evidence>
<dbReference type="NCBIfam" id="TIGR02241">
    <property type="entry name" value="conserved hypothetical phage tail region protein"/>
    <property type="match status" value="1"/>
</dbReference>
<dbReference type="Pfam" id="PF06841">
    <property type="entry name" value="Phage_T4_gp19"/>
    <property type="match status" value="1"/>
</dbReference>
<gene>
    <name evidence="1" type="ORF">F4553_001296</name>
</gene>
<dbReference type="InterPro" id="IPR010667">
    <property type="entry name" value="Phage_T4_Gp19"/>
</dbReference>